<dbReference type="GO" id="GO:0008168">
    <property type="term" value="F:methyltransferase activity"/>
    <property type="evidence" value="ECO:0007669"/>
    <property type="project" value="UniProtKB-KW"/>
</dbReference>
<dbReference type="Pfam" id="PF13649">
    <property type="entry name" value="Methyltransf_25"/>
    <property type="match status" value="1"/>
</dbReference>
<protein>
    <submittedName>
        <fullName evidence="3">Possible methyltransferase</fullName>
    </submittedName>
</protein>
<keyword evidence="3" id="KW-0489">Methyltransferase</keyword>
<dbReference type="SUPFAM" id="SSF53335">
    <property type="entry name" value="S-adenosyl-L-methionine-dependent methyltransferases"/>
    <property type="match status" value="1"/>
</dbReference>
<feature type="domain" description="Methyltransferase" evidence="2">
    <location>
        <begin position="63"/>
        <end position="149"/>
    </location>
</feature>
<dbReference type="CDD" id="cd02440">
    <property type="entry name" value="AdoMet_MTases"/>
    <property type="match status" value="1"/>
</dbReference>
<sequence length="212" mass="23253">MPLRLRPSVLDDAAREGLLTSRAAYGARAAEYTERLGTMDAVAEDDRLLVEAWADRVDGVLADVGCGPAHWTTHLASLGHEVTGIEPVEEFVTHAHRTHPEVRVEPGSFQTLPVAAFNGILGWYSIIHTPPVEMPLLLERAHQALRPGGSLLLGFFASDQVEAFDHAVTTAWYWPVDELSRLLIAAGFTVLDCGTRQDAGVRRHGWIESNRS</sequence>
<dbReference type="EMBL" id="FUKP01000039">
    <property type="protein sequence ID" value="SJN25818.1"/>
    <property type="molecule type" value="Genomic_DNA"/>
</dbReference>
<gene>
    <name evidence="3" type="ORF">FM125_05855</name>
</gene>
<dbReference type="InterPro" id="IPR029063">
    <property type="entry name" value="SAM-dependent_MTases_sf"/>
</dbReference>
<name>A0A1R4J1H0_9MICC</name>
<evidence type="ECO:0000313" key="4">
    <source>
        <dbReference type="Proteomes" id="UP000196230"/>
    </source>
</evidence>
<keyword evidence="1 3" id="KW-0808">Transferase</keyword>
<reference evidence="3 4" key="1">
    <citation type="submission" date="2017-02" db="EMBL/GenBank/DDBJ databases">
        <authorList>
            <person name="Peterson S.W."/>
        </authorList>
    </citation>
    <scope>NUCLEOTIDE SEQUENCE [LARGE SCALE GENOMIC DNA]</scope>
    <source>
        <strain evidence="3 4">2B3F</strain>
    </source>
</reference>
<dbReference type="InterPro" id="IPR041698">
    <property type="entry name" value="Methyltransf_25"/>
</dbReference>
<evidence type="ECO:0000313" key="3">
    <source>
        <dbReference type="EMBL" id="SJN25818.1"/>
    </source>
</evidence>
<dbReference type="Proteomes" id="UP000196230">
    <property type="component" value="Unassembled WGS sequence"/>
</dbReference>
<evidence type="ECO:0000256" key="1">
    <source>
        <dbReference type="ARBA" id="ARBA00022679"/>
    </source>
</evidence>
<organism evidence="3 4">
    <name type="scientific">Micrococcus lylae</name>
    <dbReference type="NCBI Taxonomy" id="1273"/>
    <lineage>
        <taxon>Bacteria</taxon>
        <taxon>Bacillati</taxon>
        <taxon>Actinomycetota</taxon>
        <taxon>Actinomycetes</taxon>
        <taxon>Micrococcales</taxon>
        <taxon>Micrococcaceae</taxon>
        <taxon>Micrococcus</taxon>
    </lineage>
</organism>
<dbReference type="GO" id="GO:0032259">
    <property type="term" value="P:methylation"/>
    <property type="evidence" value="ECO:0007669"/>
    <property type="project" value="UniProtKB-KW"/>
</dbReference>
<dbReference type="AlphaFoldDB" id="A0A1R4J1H0"/>
<accession>A0A1R4J1H0</accession>
<proteinExistence type="predicted"/>
<evidence type="ECO:0000259" key="2">
    <source>
        <dbReference type="Pfam" id="PF13649"/>
    </source>
</evidence>
<dbReference type="PANTHER" id="PTHR43861">
    <property type="entry name" value="TRANS-ACONITATE 2-METHYLTRANSFERASE-RELATED"/>
    <property type="match status" value="1"/>
</dbReference>
<dbReference type="Gene3D" id="3.40.50.150">
    <property type="entry name" value="Vaccinia Virus protein VP39"/>
    <property type="match status" value="1"/>
</dbReference>
<dbReference type="RefSeq" id="WP_087133940.1">
    <property type="nucleotide sequence ID" value="NZ_FUKP01000039.1"/>
</dbReference>